<dbReference type="SUPFAM" id="SSF69819">
    <property type="entry name" value="MTH1598-like"/>
    <property type="match status" value="1"/>
</dbReference>
<evidence type="ECO:0000256" key="1">
    <source>
        <dbReference type="ARBA" id="ARBA00007963"/>
    </source>
</evidence>
<dbReference type="Pfam" id="PF01951">
    <property type="entry name" value="Archease"/>
    <property type="match status" value="1"/>
</dbReference>
<dbReference type="EMBL" id="JACJII010000001">
    <property type="protein sequence ID" value="MBA9004120.1"/>
    <property type="molecule type" value="Genomic_DNA"/>
</dbReference>
<dbReference type="InterPro" id="IPR023572">
    <property type="entry name" value="Archease_dom"/>
</dbReference>
<dbReference type="AlphaFoldDB" id="A0A7W3MYA0"/>
<reference evidence="6 7" key="1">
    <citation type="submission" date="2020-08" db="EMBL/GenBank/DDBJ databases">
        <title>Sequencing the genomes of 1000 actinobacteria strains.</title>
        <authorList>
            <person name="Klenk H.-P."/>
        </authorList>
    </citation>
    <scope>NUCLEOTIDE SEQUENCE [LARGE SCALE GENOMIC DNA]</scope>
    <source>
        <strain evidence="6 7">DSM 45823</strain>
    </source>
</reference>
<dbReference type="RefSeq" id="WP_119727637.1">
    <property type="nucleotide sequence ID" value="NZ_JACJII010000001.1"/>
</dbReference>
<name>A0A7W3MYA0_9ACTN</name>
<keyword evidence="4" id="KW-0106">Calcium</keyword>
<dbReference type="Gene3D" id="3.55.10.10">
    <property type="entry name" value="Archease domain"/>
    <property type="match status" value="1"/>
</dbReference>
<dbReference type="InterPro" id="IPR036820">
    <property type="entry name" value="Archease_dom_sf"/>
</dbReference>
<evidence type="ECO:0000313" key="7">
    <source>
        <dbReference type="Proteomes" id="UP000539313"/>
    </source>
</evidence>
<dbReference type="Proteomes" id="UP000539313">
    <property type="component" value="Unassembled WGS sequence"/>
</dbReference>
<keyword evidence="2" id="KW-0819">tRNA processing</keyword>
<evidence type="ECO:0000256" key="3">
    <source>
        <dbReference type="ARBA" id="ARBA00022723"/>
    </source>
</evidence>
<dbReference type="GO" id="GO:0008033">
    <property type="term" value="P:tRNA processing"/>
    <property type="evidence" value="ECO:0007669"/>
    <property type="project" value="UniProtKB-KW"/>
</dbReference>
<evidence type="ECO:0000256" key="2">
    <source>
        <dbReference type="ARBA" id="ARBA00022694"/>
    </source>
</evidence>
<dbReference type="GO" id="GO:0046872">
    <property type="term" value="F:metal ion binding"/>
    <property type="evidence" value="ECO:0007669"/>
    <property type="project" value="UniProtKB-KW"/>
</dbReference>
<comment type="similarity">
    <text evidence="1">Belongs to the archease family.</text>
</comment>
<keyword evidence="3" id="KW-0479">Metal-binding</keyword>
<gene>
    <name evidence="6" type="ORF">HNR21_003002</name>
</gene>
<evidence type="ECO:0000259" key="5">
    <source>
        <dbReference type="Pfam" id="PF01951"/>
    </source>
</evidence>
<comment type="caution">
    <text evidence="6">The sequence shown here is derived from an EMBL/GenBank/DDBJ whole genome shotgun (WGS) entry which is preliminary data.</text>
</comment>
<accession>A0A7W3MYA0</accession>
<feature type="domain" description="Archease" evidence="5">
    <location>
        <begin position="17"/>
        <end position="147"/>
    </location>
</feature>
<sequence>MRPSSTPAAGEGGHRGVPHTADLRIEAWGPTWERCIAEAVAGLVESFADTSGVRTRWTVTVDVPPGPDADVLVAVLDEVIYRLDVDGEVVLGAEITRAPDGRPAARLSVGDAAEATAVGAVPKAVSLHDLRFGPEDGRWSCAVTIDV</sequence>
<evidence type="ECO:0000313" key="6">
    <source>
        <dbReference type="EMBL" id="MBA9004120.1"/>
    </source>
</evidence>
<evidence type="ECO:0000256" key="4">
    <source>
        <dbReference type="ARBA" id="ARBA00022837"/>
    </source>
</evidence>
<organism evidence="6 7">
    <name type="scientific">Thermomonospora cellulosilytica</name>
    <dbReference type="NCBI Taxonomy" id="1411118"/>
    <lineage>
        <taxon>Bacteria</taxon>
        <taxon>Bacillati</taxon>
        <taxon>Actinomycetota</taxon>
        <taxon>Actinomycetes</taxon>
        <taxon>Streptosporangiales</taxon>
        <taxon>Thermomonosporaceae</taxon>
        <taxon>Thermomonospora</taxon>
    </lineage>
</organism>
<keyword evidence="7" id="KW-1185">Reference proteome</keyword>
<proteinExistence type="inferred from homology"/>
<protein>
    <submittedName>
        <fullName evidence="6">SHS2 domain-containing protein</fullName>
    </submittedName>
</protein>